<keyword evidence="5" id="KW-0274">FAD</keyword>
<evidence type="ECO:0000256" key="1">
    <source>
        <dbReference type="ARBA" id="ARBA00001974"/>
    </source>
</evidence>
<dbReference type="STRING" id="98765.A0A2R6NVW7"/>
<protein>
    <recommendedName>
        <fullName evidence="7">Glucose-methanol-choline oxidoreductase N-terminal domain-containing protein</fullName>
    </recommendedName>
</protein>
<accession>A0A2R6NVW7</accession>
<dbReference type="OrthoDB" id="2780866at2759"/>
<dbReference type="PANTHER" id="PTHR11552:SF201">
    <property type="entry name" value="GLUCOSE-METHANOL-CHOLINE OXIDOREDUCTASE N-TERMINAL DOMAIN-CONTAINING PROTEIN"/>
    <property type="match status" value="1"/>
</dbReference>
<keyword evidence="4" id="KW-0732">Signal</keyword>
<keyword evidence="3" id="KW-0285">Flavoprotein</keyword>
<comment type="caution">
    <text evidence="8">The sequence shown here is derived from an EMBL/GenBank/DDBJ whole genome shotgun (WGS) entry which is preliminary data.</text>
</comment>
<dbReference type="Proteomes" id="UP000186601">
    <property type="component" value="Unassembled WGS sequence"/>
</dbReference>
<dbReference type="GO" id="GO:0050660">
    <property type="term" value="F:flavin adenine dinucleotide binding"/>
    <property type="evidence" value="ECO:0007669"/>
    <property type="project" value="InterPro"/>
</dbReference>
<dbReference type="GO" id="GO:0016614">
    <property type="term" value="F:oxidoreductase activity, acting on CH-OH group of donors"/>
    <property type="evidence" value="ECO:0007669"/>
    <property type="project" value="InterPro"/>
</dbReference>
<comment type="similarity">
    <text evidence="2">Belongs to the GMC oxidoreductase family.</text>
</comment>
<sequence>MNAGLPIQKRVEGDEFDFVIVGGGTSGLVIAERLSRDPTVSVAVLEAGYDAESDTTLVPELYTTFIGTSIDWKFTTVPQTNAAGQVISLPRGKALGGTSTVNGMYFVRQVTPHAHIENSQLTLSVWRTRASQKEYDAWETLGNPGWNFASVNAHINAVEHFHVASVSPPNTPADALTFEALDNPWNHGHTGPIQVSYSNYWSIPEVVIPAYLKSLNKLGVPRNRHATSFELIPSLGTSGPLTQEDLARNATFAAQQWQTYVNESQGAYASVPGTTLAMIPLQSFISAATLESMLEELDAALGVYDGTPQETQIALQRGWLEDRTVPQVE</sequence>
<dbReference type="InterPro" id="IPR000172">
    <property type="entry name" value="GMC_OxRdtase_N"/>
</dbReference>
<dbReference type="Gene3D" id="3.50.50.60">
    <property type="entry name" value="FAD/NAD(P)-binding domain"/>
    <property type="match status" value="1"/>
</dbReference>
<proteinExistence type="inferred from homology"/>
<reference evidence="8 9" key="1">
    <citation type="submission" date="2018-02" db="EMBL/GenBank/DDBJ databases">
        <title>Genome sequence of the basidiomycete white-rot fungus Phlebia centrifuga.</title>
        <authorList>
            <person name="Granchi Z."/>
            <person name="Peng M."/>
            <person name="de Vries R.P."/>
            <person name="Hilden K."/>
            <person name="Makela M.R."/>
            <person name="Grigoriev I."/>
            <person name="Riley R."/>
        </authorList>
    </citation>
    <scope>NUCLEOTIDE SEQUENCE [LARGE SCALE GENOMIC DNA]</scope>
    <source>
        <strain evidence="8 9">FBCC195</strain>
    </source>
</reference>
<feature type="domain" description="Glucose-methanol-choline oxidoreductase N-terminal" evidence="7">
    <location>
        <begin position="16"/>
        <end position="109"/>
    </location>
</feature>
<name>A0A2R6NVW7_9APHY</name>
<keyword evidence="6" id="KW-0560">Oxidoreductase</keyword>
<dbReference type="Gene3D" id="3.30.560.10">
    <property type="entry name" value="Glucose Oxidase, domain 3"/>
    <property type="match status" value="2"/>
</dbReference>
<dbReference type="EMBL" id="MLYV02000768">
    <property type="protein sequence ID" value="PSR77916.1"/>
    <property type="molecule type" value="Genomic_DNA"/>
</dbReference>
<keyword evidence="9" id="KW-1185">Reference proteome</keyword>
<comment type="cofactor">
    <cofactor evidence="1">
        <name>FAD</name>
        <dbReference type="ChEBI" id="CHEBI:57692"/>
    </cofactor>
</comment>
<dbReference type="AlphaFoldDB" id="A0A2R6NVW7"/>
<evidence type="ECO:0000313" key="9">
    <source>
        <dbReference type="Proteomes" id="UP000186601"/>
    </source>
</evidence>
<dbReference type="InterPro" id="IPR036188">
    <property type="entry name" value="FAD/NAD-bd_sf"/>
</dbReference>
<organism evidence="8 9">
    <name type="scientific">Hermanssonia centrifuga</name>
    <dbReference type="NCBI Taxonomy" id="98765"/>
    <lineage>
        <taxon>Eukaryota</taxon>
        <taxon>Fungi</taxon>
        <taxon>Dikarya</taxon>
        <taxon>Basidiomycota</taxon>
        <taxon>Agaricomycotina</taxon>
        <taxon>Agaricomycetes</taxon>
        <taxon>Polyporales</taxon>
        <taxon>Meruliaceae</taxon>
        <taxon>Hermanssonia</taxon>
    </lineage>
</organism>
<evidence type="ECO:0000313" key="8">
    <source>
        <dbReference type="EMBL" id="PSR77916.1"/>
    </source>
</evidence>
<dbReference type="PANTHER" id="PTHR11552">
    <property type="entry name" value="GLUCOSE-METHANOL-CHOLINE GMC OXIDOREDUCTASE"/>
    <property type="match status" value="1"/>
</dbReference>
<evidence type="ECO:0000256" key="4">
    <source>
        <dbReference type="ARBA" id="ARBA00022729"/>
    </source>
</evidence>
<dbReference type="InterPro" id="IPR012132">
    <property type="entry name" value="GMC_OxRdtase"/>
</dbReference>
<evidence type="ECO:0000259" key="7">
    <source>
        <dbReference type="Pfam" id="PF00732"/>
    </source>
</evidence>
<evidence type="ECO:0000256" key="2">
    <source>
        <dbReference type="ARBA" id="ARBA00010790"/>
    </source>
</evidence>
<dbReference type="Pfam" id="PF00732">
    <property type="entry name" value="GMC_oxred_N"/>
    <property type="match status" value="1"/>
</dbReference>
<dbReference type="SUPFAM" id="SSF51905">
    <property type="entry name" value="FAD/NAD(P)-binding domain"/>
    <property type="match status" value="1"/>
</dbReference>
<evidence type="ECO:0000256" key="3">
    <source>
        <dbReference type="ARBA" id="ARBA00022630"/>
    </source>
</evidence>
<evidence type="ECO:0000256" key="6">
    <source>
        <dbReference type="ARBA" id="ARBA00023002"/>
    </source>
</evidence>
<evidence type="ECO:0000256" key="5">
    <source>
        <dbReference type="ARBA" id="ARBA00022827"/>
    </source>
</evidence>
<gene>
    <name evidence="8" type="ORF">PHLCEN_2v7658</name>
</gene>